<sequence>MQQSADPDDVTDLDFSRMFSATEWLSLMQEDSNITDIQFVELSVVGRTLIRAMAKDHVSYLVINSQQHFGGATIRCASGGVQITHNTVKPRHSWRGYKVRTA</sequence>
<comment type="caution">
    <text evidence="1">The sequence shown here is derived from an EMBL/GenBank/DDBJ whole genome shotgun (WGS) entry which is preliminary data.</text>
</comment>
<dbReference type="Proteomes" id="UP000238196">
    <property type="component" value="Unassembled WGS sequence"/>
</dbReference>
<name>A0A2S5KL70_9PROT</name>
<reference evidence="1 2" key="1">
    <citation type="submission" date="2018-02" db="EMBL/GenBank/DDBJ databases">
        <title>novel marine gammaproteobacteria from coastal saline agro ecosystem.</title>
        <authorList>
            <person name="Krishnan R."/>
            <person name="Ramesh Kumar N."/>
        </authorList>
    </citation>
    <scope>NUCLEOTIDE SEQUENCE [LARGE SCALE GENOMIC DNA]</scope>
    <source>
        <strain evidence="1 2">228</strain>
    </source>
</reference>
<evidence type="ECO:0000313" key="2">
    <source>
        <dbReference type="Proteomes" id="UP000238196"/>
    </source>
</evidence>
<dbReference type="AlphaFoldDB" id="A0A2S5KL70"/>
<evidence type="ECO:0000313" key="1">
    <source>
        <dbReference type="EMBL" id="PPC75480.1"/>
    </source>
</evidence>
<proteinExistence type="predicted"/>
<organism evidence="1 2">
    <name type="scientific">Proteobacteria bacterium 228</name>
    <dbReference type="NCBI Taxonomy" id="2083153"/>
    <lineage>
        <taxon>Bacteria</taxon>
        <taxon>Pseudomonadati</taxon>
        <taxon>Pseudomonadota</taxon>
    </lineage>
</organism>
<accession>A0A2S5KL70</accession>
<gene>
    <name evidence="1" type="ORF">C4K68_20435</name>
</gene>
<dbReference type="EMBL" id="PRLP01000090">
    <property type="protein sequence ID" value="PPC75480.1"/>
    <property type="molecule type" value="Genomic_DNA"/>
</dbReference>
<protein>
    <submittedName>
        <fullName evidence="1">Uncharacterized protein</fullName>
    </submittedName>
</protein>